<feature type="chain" id="PRO_5043876073" evidence="2">
    <location>
        <begin position="21"/>
        <end position="769"/>
    </location>
</feature>
<protein>
    <submittedName>
        <fullName evidence="3">Signal peptide containing protein</fullName>
    </submittedName>
</protein>
<evidence type="ECO:0000313" key="3">
    <source>
        <dbReference type="EMBL" id="GIX63894.1"/>
    </source>
</evidence>
<gene>
    <name evidence="3" type="ORF">BcabD6B2_33290</name>
</gene>
<sequence>MAVVSIWVLLAALCLTGTLAAGPPAERADEAVKFDARTYHMLSGDHAGIAIRVDLAATADQHGYVQAYQVARDGTHKRYVYKVQPGFAATELADGDQELWRCEYMHVDDITVDVFDDAKYATVVEYVAEKPNVIKYFVQRHGEWFEMDKSVYVREMFDLLKWDTLNLAYSKMELSKSFISRPFGKWQAISGGFKPKFGHVLRKVMFGKRTLWEYNPETQAVCIRADKVSSGGVVLVVLHFLELNESYGVAIMYGKGNRTMKLKKYYRILRSLDAFQPEDVPNLKLTFDVKQPEPQKEEEDASDVDSGADEKPKSIIPITEDGGVDALLSGRQSTLKVLTCDDLQQDSQAVFKNVTGTVSWDLFDSQNNPDITSDYVVDKTTDIRRYIYSPKKGYYFKSVEQQGHKIFTASDSVPYMIVKDHVERTALLDVYTVYINGRVQHRYFLRRSGQWSETSKSGLFRNRSSGMRHTGIDIDDMEPAKKYLTNNKDTRHWMLKHVLPEPEEDGTVDVSPVFNVYIRRVHYSDVDLWEYKKSGLQILRNLQRWSDDGQEVLSITAVNHEDLVVERMFTLNGERWDLVREGAFITLHKKPVTVHLTRWRNEGIVKTNEGARTSFMPILAYYIDRVLYGDTLLYSLATSDFYCGGAYVIKLRGFAAVSLKLYDRAGQTYYKYYVNDGVNADWVEVDVVMFAFLERHLDSSAAFVALLRKHKFTSSEFFDTILVDERACELVALAGAETAEDGPAPSPVAGGPAVGKEVPQRSCGLVCPS</sequence>
<feature type="region of interest" description="Disordered" evidence="1">
    <location>
        <begin position="287"/>
        <end position="315"/>
    </location>
</feature>
<dbReference type="EMBL" id="BPLF01000002">
    <property type="protein sequence ID" value="GIX63894.1"/>
    <property type="molecule type" value="Genomic_DNA"/>
</dbReference>
<keyword evidence="4" id="KW-1185">Reference proteome</keyword>
<reference evidence="3 4" key="1">
    <citation type="submission" date="2021-06" db="EMBL/GenBank/DDBJ databases">
        <title>Genome sequence of Babesia caballi.</title>
        <authorList>
            <person name="Yamagishi J."/>
            <person name="Kidaka T."/>
            <person name="Ochi A."/>
        </authorList>
    </citation>
    <scope>NUCLEOTIDE SEQUENCE [LARGE SCALE GENOMIC DNA]</scope>
    <source>
        <strain evidence="3">USDA-D6B2</strain>
    </source>
</reference>
<feature type="compositionally biased region" description="Acidic residues" evidence="1">
    <location>
        <begin position="296"/>
        <end position="307"/>
    </location>
</feature>
<evidence type="ECO:0000313" key="4">
    <source>
        <dbReference type="Proteomes" id="UP001497744"/>
    </source>
</evidence>
<organism evidence="3 4">
    <name type="scientific">Babesia caballi</name>
    <dbReference type="NCBI Taxonomy" id="5871"/>
    <lineage>
        <taxon>Eukaryota</taxon>
        <taxon>Sar</taxon>
        <taxon>Alveolata</taxon>
        <taxon>Apicomplexa</taxon>
        <taxon>Aconoidasida</taxon>
        <taxon>Piroplasmida</taxon>
        <taxon>Babesiidae</taxon>
        <taxon>Babesia</taxon>
    </lineage>
</organism>
<evidence type="ECO:0000256" key="1">
    <source>
        <dbReference type="SAM" id="MobiDB-lite"/>
    </source>
</evidence>
<comment type="caution">
    <text evidence="3">The sequence shown here is derived from an EMBL/GenBank/DDBJ whole genome shotgun (WGS) entry which is preliminary data.</text>
</comment>
<accession>A0AAV4LV15</accession>
<evidence type="ECO:0000256" key="2">
    <source>
        <dbReference type="SAM" id="SignalP"/>
    </source>
</evidence>
<name>A0AAV4LV15_BABCB</name>
<dbReference type="AlphaFoldDB" id="A0AAV4LV15"/>
<dbReference type="Proteomes" id="UP001497744">
    <property type="component" value="Unassembled WGS sequence"/>
</dbReference>
<keyword evidence="2" id="KW-0732">Signal</keyword>
<feature type="signal peptide" evidence="2">
    <location>
        <begin position="1"/>
        <end position="20"/>
    </location>
</feature>
<dbReference type="RefSeq" id="XP_067715963.1">
    <property type="nucleotide sequence ID" value="XM_067859862.1"/>
</dbReference>
<dbReference type="GeneID" id="94195375"/>
<proteinExistence type="predicted"/>